<organism evidence="1 2">
    <name type="scientific">Heterorhabditis bacteriophora</name>
    <name type="common">Entomopathogenic nematode worm</name>
    <dbReference type="NCBI Taxonomy" id="37862"/>
    <lineage>
        <taxon>Eukaryota</taxon>
        <taxon>Metazoa</taxon>
        <taxon>Ecdysozoa</taxon>
        <taxon>Nematoda</taxon>
        <taxon>Chromadorea</taxon>
        <taxon>Rhabditida</taxon>
        <taxon>Rhabditina</taxon>
        <taxon>Rhabditomorpha</taxon>
        <taxon>Strongyloidea</taxon>
        <taxon>Heterorhabditidae</taxon>
        <taxon>Heterorhabditis</taxon>
    </lineage>
</organism>
<dbReference type="WBParaSite" id="Hba_10097">
    <property type="protein sequence ID" value="Hba_10097"/>
    <property type="gene ID" value="Hba_10097"/>
</dbReference>
<reference evidence="2" key="1">
    <citation type="submission" date="2016-11" db="UniProtKB">
        <authorList>
            <consortium name="WormBaseParasite"/>
        </authorList>
    </citation>
    <scope>IDENTIFICATION</scope>
</reference>
<keyword evidence="1" id="KW-1185">Reference proteome</keyword>
<evidence type="ECO:0000313" key="2">
    <source>
        <dbReference type="WBParaSite" id="Hba_10097"/>
    </source>
</evidence>
<dbReference type="Gene3D" id="2.130.10.10">
    <property type="entry name" value="YVTN repeat-like/Quinoprotein amine dehydrogenase"/>
    <property type="match status" value="1"/>
</dbReference>
<dbReference type="SMART" id="SM00564">
    <property type="entry name" value="PQQ"/>
    <property type="match status" value="2"/>
</dbReference>
<protein>
    <submittedName>
        <fullName evidence="2">PQQ_3 domain-containing protein</fullName>
    </submittedName>
</protein>
<dbReference type="SUPFAM" id="SSF50998">
    <property type="entry name" value="Quinoprotein alcohol dehydrogenase-like"/>
    <property type="match status" value="1"/>
</dbReference>
<name>A0A1I7WY30_HETBA</name>
<dbReference type="InterPro" id="IPR018391">
    <property type="entry name" value="PQQ_b-propeller_rpt"/>
</dbReference>
<dbReference type="Proteomes" id="UP000095283">
    <property type="component" value="Unplaced"/>
</dbReference>
<evidence type="ECO:0000313" key="1">
    <source>
        <dbReference type="Proteomes" id="UP000095283"/>
    </source>
</evidence>
<sequence length="178" mass="19568">MSITCLPTNCHKINHLSLIVQCFIYRTNNSVILKGQASQYIHAISISIHFVSAEEVHTPFSPSFGTVLVSTIDGHLRALDSQSGTIKWTIQEEPVLRAPNVVKQGFTFLPNPQDGSLYVLKEGTLKKLPFTVPQLVHVSPCKGSDGVLYAGSKKDVWFGIDPITGTKVDFSSSRYHAI</sequence>
<proteinExistence type="predicted"/>
<accession>A0A1I7WY30</accession>
<dbReference type="AlphaFoldDB" id="A0A1I7WY30"/>
<dbReference type="InterPro" id="IPR011047">
    <property type="entry name" value="Quinoprotein_ADH-like_sf"/>
</dbReference>
<dbReference type="InterPro" id="IPR015943">
    <property type="entry name" value="WD40/YVTN_repeat-like_dom_sf"/>
</dbReference>